<evidence type="ECO:0000313" key="2">
    <source>
        <dbReference type="EMBL" id="GFD61080.1"/>
    </source>
</evidence>
<reference evidence="2" key="1">
    <citation type="journal article" date="2019" name="Sci. Rep.">
        <title>Draft genome of Tanacetum cinerariifolium, the natural source of mosquito coil.</title>
        <authorList>
            <person name="Yamashiro T."/>
            <person name="Shiraishi A."/>
            <person name="Satake H."/>
            <person name="Nakayama K."/>
        </authorList>
    </citation>
    <scope>NUCLEOTIDE SEQUENCE</scope>
</reference>
<feature type="non-terminal residue" evidence="2">
    <location>
        <position position="1"/>
    </location>
</feature>
<accession>A0A699XRT8</accession>
<sequence>SAAAVARVRWRGSAPPRHTSTWLGGATGAAGGPKAARSGA</sequence>
<evidence type="ECO:0000256" key="1">
    <source>
        <dbReference type="SAM" id="MobiDB-lite"/>
    </source>
</evidence>
<feature type="region of interest" description="Disordered" evidence="1">
    <location>
        <begin position="1"/>
        <end position="40"/>
    </location>
</feature>
<organism evidence="2">
    <name type="scientific">Tanacetum cinerariifolium</name>
    <name type="common">Dalmatian daisy</name>
    <name type="synonym">Chrysanthemum cinerariifolium</name>
    <dbReference type="NCBI Taxonomy" id="118510"/>
    <lineage>
        <taxon>Eukaryota</taxon>
        <taxon>Viridiplantae</taxon>
        <taxon>Streptophyta</taxon>
        <taxon>Embryophyta</taxon>
        <taxon>Tracheophyta</taxon>
        <taxon>Spermatophyta</taxon>
        <taxon>Magnoliopsida</taxon>
        <taxon>eudicotyledons</taxon>
        <taxon>Gunneridae</taxon>
        <taxon>Pentapetalae</taxon>
        <taxon>asterids</taxon>
        <taxon>campanulids</taxon>
        <taxon>Asterales</taxon>
        <taxon>Asteraceae</taxon>
        <taxon>Asteroideae</taxon>
        <taxon>Anthemideae</taxon>
        <taxon>Anthemidinae</taxon>
        <taxon>Tanacetum</taxon>
    </lineage>
</organism>
<proteinExistence type="predicted"/>
<name>A0A699XRT8_TANCI</name>
<gene>
    <name evidence="2" type="ORF">Tci_933049</name>
</gene>
<dbReference type="EMBL" id="BKCJ011886437">
    <property type="protein sequence ID" value="GFD61080.1"/>
    <property type="molecule type" value="Genomic_DNA"/>
</dbReference>
<protein>
    <submittedName>
        <fullName evidence="2">Uncharacterized protein</fullName>
    </submittedName>
</protein>
<comment type="caution">
    <text evidence="2">The sequence shown here is derived from an EMBL/GenBank/DDBJ whole genome shotgun (WGS) entry which is preliminary data.</text>
</comment>
<dbReference type="AlphaFoldDB" id="A0A699XRT8"/>